<dbReference type="InterPro" id="IPR006818">
    <property type="entry name" value="ASF1-like"/>
</dbReference>
<dbReference type="AlphaFoldDB" id="A0A815P4H5"/>
<organism evidence="8 9">
    <name type="scientific">Rotaria magnacalcarata</name>
    <dbReference type="NCBI Taxonomy" id="392030"/>
    <lineage>
        <taxon>Eukaryota</taxon>
        <taxon>Metazoa</taxon>
        <taxon>Spiralia</taxon>
        <taxon>Gnathifera</taxon>
        <taxon>Rotifera</taxon>
        <taxon>Eurotatoria</taxon>
        <taxon>Bdelloidea</taxon>
        <taxon>Philodinida</taxon>
        <taxon>Philodinidae</taxon>
        <taxon>Rotaria</taxon>
    </lineage>
</organism>
<comment type="similarity">
    <text evidence="2">Belongs to the ASF1 family.</text>
</comment>
<dbReference type="InterPro" id="IPR036747">
    <property type="entry name" value="ASF1-like_sf"/>
</dbReference>
<dbReference type="GO" id="GO:0005634">
    <property type="term" value="C:nucleus"/>
    <property type="evidence" value="ECO:0007669"/>
    <property type="project" value="UniProtKB-SubCell"/>
</dbReference>
<accession>A0A815P4H5</accession>
<gene>
    <name evidence="8" type="ORF">KQP761_LOCUS11667</name>
</gene>
<reference evidence="8" key="1">
    <citation type="submission" date="2021-02" db="EMBL/GenBank/DDBJ databases">
        <authorList>
            <person name="Nowell W R."/>
        </authorList>
    </citation>
    <scope>NUCLEOTIDE SEQUENCE</scope>
</reference>
<evidence type="ECO:0000313" key="9">
    <source>
        <dbReference type="Proteomes" id="UP000663834"/>
    </source>
</evidence>
<dbReference type="EMBL" id="CAJNOW010005217">
    <property type="protein sequence ID" value="CAF1444044.1"/>
    <property type="molecule type" value="Genomic_DNA"/>
</dbReference>
<feature type="compositionally biased region" description="Basic and acidic residues" evidence="7">
    <location>
        <begin position="323"/>
        <end position="339"/>
    </location>
</feature>
<protein>
    <recommendedName>
        <fullName evidence="10">Anti-silencing function protein 1</fullName>
    </recommendedName>
</protein>
<dbReference type="Gene3D" id="2.60.40.1490">
    <property type="entry name" value="Histone chaperone ASF1-like"/>
    <property type="match status" value="1"/>
</dbReference>
<dbReference type="GO" id="GO:0000785">
    <property type="term" value="C:chromatin"/>
    <property type="evidence" value="ECO:0007669"/>
    <property type="project" value="TreeGrafter"/>
</dbReference>
<feature type="compositionally biased region" description="Basic and acidic residues" evidence="7">
    <location>
        <begin position="225"/>
        <end position="243"/>
    </location>
</feature>
<keyword evidence="6" id="KW-0539">Nucleus</keyword>
<dbReference type="GO" id="GO:0006335">
    <property type="term" value="P:DNA replication-dependent chromatin assembly"/>
    <property type="evidence" value="ECO:0007669"/>
    <property type="project" value="TreeGrafter"/>
</dbReference>
<evidence type="ECO:0000256" key="2">
    <source>
        <dbReference type="ARBA" id="ARBA00006051"/>
    </source>
</evidence>
<dbReference type="Proteomes" id="UP000663834">
    <property type="component" value="Unassembled WGS sequence"/>
</dbReference>
<dbReference type="Pfam" id="PF04729">
    <property type="entry name" value="ASF1_hist_chap"/>
    <property type="match status" value="1"/>
</dbReference>
<keyword evidence="3" id="KW-0805">Transcription regulation</keyword>
<evidence type="ECO:0008006" key="10">
    <source>
        <dbReference type="Google" id="ProtNLM"/>
    </source>
</evidence>
<comment type="caution">
    <text evidence="8">The sequence shown here is derived from an EMBL/GenBank/DDBJ whole genome shotgun (WGS) entry which is preliminary data.</text>
</comment>
<sequence length="368" mass="41739">MVKVMISNVNVHNNPAKFLSNYTFEIKFECLEQLTQELEFKLVYVGDAKEDKQDQVLDVVVIDAVAPGTYKFIFEAPPPDPKKLPNDSDVDVSVILLLALYRNQEFARVGYYVFTEYDDPELRENPPVKVDFEKLNRNIAVDEPRVTTFPIIWDEQQSTDQLVFAELTEEEKKMAEMNDEIEICQSLENVNCTNETPAEPTEPKISNETMESIEPELANDVMESTEPKLTNEEMEATEPKLSNEEMEAAEPKVSNETMESTEFKLTNELMESTEFKLANEIMEATETTLASETMGATELKLTNEEMEATESKLVDEVMESNESKIANEEMESTELRPTDETMEATAETIEPQTTSEPIVPTEPASSMD</sequence>
<keyword evidence="4" id="KW-0804">Transcription</keyword>
<evidence type="ECO:0000256" key="5">
    <source>
        <dbReference type="ARBA" id="ARBA00023186"/>
    </source>
</evidence>
<keyword evidence="5" id="KW-0143">Chaperone</keyword>
<evidence type="ECO:0000313" key="8">
    <source>
        <dbReference type="EMBL" id="CAF1444044.1"/>
    </source>
</evidence>
<evidence type="ECO:0000256" key="4">
    <source>
        <dbReference type="ARBA" id="ARBA00023163"/>
    </source>
</evidence>
<evidence type="ECO:0000256" key="1">
    <source>
        <dbReference type="ARBA" id="ARBA00004123"/>
    </source>
</evidence>
<evidence type="ECO:0000256" key="7">
    <source>
        <dbReference type="SAM" id="MobiDB-lite"/>
    </source>
</evidence>
<dbReference type="PANTHER" id="PTHR12040:SF0">
    <property type="entry name" value="HISTONE CHAPERONE ASF1"/>
    <property type="match status" value="1"/>
</dbReference>
<feature type="region of interest" description="Disordered" evidence="7">
    <location>
        <begin position="224"/>
        <end position="259"/>
    </location>
</feature>
<comment type="subcellular location">
    <subcellularLocation>
        <location evidence="1">Nucleus</location>
    </subcellularLocation>
</comment>
<dbReference type="GO" id="GO:0042393">
    <property type="term" value="F:histone binding"/>
    <property type="evidence" value="ECO:0007669"/>
    <property type="project" value="TreeGrafter"/>
</dbReference>
<evidence type="ECO:0000256" key="3">
    <source>
        <dbReference type="ARBA" id="ARBA00023015"/>
    </source>
</evidence>
<dbReference type="OrthoDB" id="29755at2759"/>
<dbReference type="SUPFAM" id="SSF101546">
    <property type="entry name" value="ASF1-like"/>
    <property type="match status" value="1"/>
</dbReference>
<name>A0A815P4H5_9BILA</name>
<proteinExistence type="inferred from homology"/>
<evidence type="ECO:0000256" key="6">
    <source>
        <dbReference type="ARBA" id="ARBA00023242"/>
    </source>
</evidence>
<dbReference type="PANTHER" id="PTHR12040">
    <property type="entry name" value="ANTI-SILENCING PROTEIN 1"/>
    <property type="match status" value="1"/>
</dbReference>
<feature type="region of interest" description="Disordered" evidence="7">
    <location>
        <begin position="323"/>
        <end position="368"/>
    </location>
</feature>